<dbReference type="Proteomes" id="UP000242258">
    <property type="component" value="Unassembled WGS sequence"/>
</dbReference>
<evidence type="ECO:0000313" key="2">
    <source>
        <dbReference type="EMBL" id="OEY70918.1"/>
    </source>
</evidence>
<keyword evidence="3" id="KW-1185">Reference proteome</keyword>
<name>A0A1E7QA83_9GAMM</name>
<evidence type="ECO:0000259" key="1">
    <source>
        <dbReference type="Pfam" id="PF20598"/>
    </source>
</evidence>
<comment type="caution">
    <text evidence="2">The sequence shown here is derived from an EMBL/GenBank/DDBJ whole genome shotgun (WGS) entry which is preliminary data.</text>
</comment>
<feature type="domain" description="DUF6795" evidence="1">
    <location>
        <begin position="16"/>
        <end position="117"/>
    </location>
</feature>
<dbReference type="STRING" id="1628148.BI198_03090"/>
<dbReference type="OrthoDB" id="6313843at2"/>
<dbReference type="Pfam" id="PF20598">
    <property type="entry name" value="DUF6795"/>
    <property type="match status" value="1"/>
</dbReference>
<protein>
    <recommendedName>
        <fullName evidence="1">DUF6795 domain-containing protein</fullName>
    </recommendedName>
</protein>
<reference evidence="3" key="1">
    <citation type="submission" date="2016-09" db="EMBL/GenBank/DDBJ databases">
        <authorList>
            <person name="Wan X."/>
            <person name="Hou S."/>
        </authorList>
    </citation>
    <scope>NUCLEOTIDE SEQUENCE [LARGE SCALE GENOMIC DNA]</scope>
    <source>
        <strain evidence="3">KH87</strain>
    </source>
</reference>
<organism evidence="2 3">
    <name type="scientific">Rheinheimera salexigens</name>
    <dbReference type="NCBI Taxonomy" id="1628148"/>
    <lineage>
        <taxon>Bacteria</taxon>
        <taxon>Pseudomonadati</taxon>
        <taxon>Pseudomonadota</taxon>
        <taxon>Gammaproteobacteria</taxon>
        <taxon>Chromatiales</taxon>
        <taxon>Chromatiaceae</taxon>
        <taxon>Rheinheimera</taxon>
    </lineage>
</organism>
<dbReference type="AlphaFoldDB" id="A0A1E7QA83"/>
<accession>A0A1E7QA83</accession>
<gene>
    <name evidence="2" type="ORF">BI198_03090</name>
</gene>
<evidence type="ECO:0000313" key="3">
    <source>
        <dbReference type="Proteomes" id="UP000242258"/>
    </source>
</evidence>
<dbReference type="InterPro" id="IPR046474">
    <property type="entry name" value="DUF6795"/>
</dbReference>
<dbReference type="EMBL" id="MKEK01000001">
    <property type="protein sequence ID" value="OEY70918.1"/>
    <property type="molecule type" value="Genomic_DNA"/>
</dbReference>
<proteinExistence type="predicted"/>
<sequence length="143" mass="16576">MLGWLKSYDVHLSPEIKGKIMLNGKPLAGVTIYRSMDYHHEYVDSTISLDDGAFNLPMKNIKSRLPGNKLDQSTLRLVISTEYLGKEYLIWYSTTPSIEPHQSYIEKLAEVNCDLTSPELIHEFINYEYPNFPHSVHSICRWQ</sequence>